<dbReference type="EMBL" id="GG666469">
    <property type="protein sequence ID" value="EEN67894.1"/>
    <property type="molecule type" value="Genomic_DNA"/>
</dbReference>
<dbReference type="InParanoid" id="C3XVV1"/>
<reference evidence="4" key="1">
    <citation type="journal article" date="2008" name="Nature">
        <title>The amphioxus genome and the evolution of the chordate karyotype.</title>
        <authorList>
            <consortium name="US DOE Joint Genome Institute (JGI-PGF)"/>
            <person name="Putnam N.H."/>
            <person name="Butts T."/>
            <person name="Ferrier D.E.K."/>
            <person name="Furlong R.F."/>
            <person name="Hellsten U."/>
            <person name="Kawashima T."/>
            <person name="Robinson-Rechavi M."/>
            <person name="Shoguchi E."/>
            <person name="Terry A."/>
            <person name="Yu J.-K."/>
            <person name="Benito-Gutierrez E.L."/>
            <person name="Dubchak I."/>
            <person name="Garcia-Fernandez J."/>
            <person name="Gibson-Brown J.J."/>
            <person name="Grigoriev I.V."/>
            <person name="Horton A.C."/>
            <person name="de Jong P.J."/>
            <person name="Jurka J."/>
            <person name="Kapitonov V.V."/>
            <person name="Kohara Y."/>
            <person name="Kuroki Y."/>
            <person name="Lindquist E."/>
            <person name="Lucas S."/>
            <person name="Osoegawa K."/>
            <person name="Pennacchio L.A."/>
            <person name="Salamov A.A."/>
            <person name="Satou Y."/>
            <person name="Sauka-Spengler T."/>
            <person name="Schmutz J."/>
            <person name="Shin-I T."/>
            <person name="Toyoda A."/>
            <person name="Bronner-Fraser M."/>
            <person name="Fujiyama A."/>
            <person name="Holland L.Z."/>
            <person name="Holland P.W.H."/>
            <person name="Satoh N."/>
            <person name="Rokhsar D.S."/>
        </authorList>
    </citation>
    <scope>NUCLEOTIDE SEQUENCE [LARGE SCALE GENOMIC DNA]</scope>
    <source>
        <strain evidence="4">S238N-H82</strain>
        <tissue evidence="4">Testes</tissue>
    </source>
</reference>
<feature type="transmembrane region" description="Helical" evidence="2">
    <location>
        <begin position="16"/>
        <end position="39"/>
    </location>
</feature>
<evidence type="ECO:0000313" key="4">
    <source>
        <dbReference type="EMBL" id="EEN67894.1"/>
    </source>
</evidence>
<dbReference type="SUPFAM" id="SSF52540">
    <property type="entry name" value="P-loop containing nucleoside triphosphate hydrolases"/>
    <property type="match status" value="1"/>
</dbReference>
<evidence type="ECO:0000259" key="3">
    <source>
        <dbReference type="Pfam" id="PF00685"/>
    </source>
</evidence>
<comment type="similarity">
    <text evidence="1">Belongs to the sulfotransferase 1 family.</text>
</comment>
<name>C3XVV1_BRAFL</name>
<dbReference type="PANTHER" id="PTHR10704:SF71">
    <property type="entry name" value="CARBOHYDRATE SULFOTRANSFERASE 1-LIKE"/>
    <property type="match status" value="1"/>
</dbReference>
<evidence type="ECO:0000256" key="2">
    <source>
        <dbReference type="SAM" id="Phobius"/>
    </source>
</evidence>
<dbReference type="eggNOG" id="ENOG502S17I">
    <property type="taxonomic scope" value="Eukaryota"/>
</dbReference>
<dbReference type="PANTHER" id="PTHR10704">
    <property type="entry name" value="CARBOHYDRATE SULFOTRANSFERASE"/>
    <property type="match status" value="1"/>
</dbReference>
<keyword evidence="1" id="KW-0808">Transferase</keyword>
<dbReference type="FunFam" id="3.40.50.300:FF:003046">
    <property type="entry name" value="Sulfotransferase"/>
    <property type="match status" value="1"/>
</dbReference>
<gene>
    <name evidence="4" type="ORF">BRAFLDRAFT_83088</name>
</gene>
<dbReference type="InterPro" id="IPR000863">
    <property type="entry name" value="Sulfotransferase_dom"/>
</dbReference>
<dbReference type="InterPro" id="IPR051135">
    <property type="entry name" value="Gal/GlcNAc/GalNAc_ST"/>
</dbReference>
<sequence>MACPASPWTLLRRKRYVFYCILFAALFVLTPLFYDVGLLRRKSILAKHKARKQQDVLNITGSLRGLLREQHFTSSSLRHVTVKPWNRTSITTSVPKKDTPLHGTLAQSRSDIAIGQRQVKKLGVVILALMRSGSSFVSELLNNNRDFFYLFEPMWTLKHNGKYFFRPKGSEVVADLKGTRVNRFDREYNSFYERAKLQMLNGLFHCNFTGMGPYYASYLRGAFIGRNASRTVRDACRTARFKIRAGNRTDCPILLRNIPRFLTELCATHKHVAVKAIRVDKVDELLPLVEDPSLDLKIVHLIRDPRAIVASRLALSHPAAVRNPLGLQELLIRTLEADEICGWMERNVQYRDNLPQQLRGRYALVRYEDVAADPSTMAEKIYNFLGIPLPDEVTDWIEKNTKGHHHIFSKYQTNRNSQATLDTWRHKLVFSSVSKVQSRCHNIMTELGYRLVYNASELTNMTNILVEEPSPEIANLII</sequence>
<dbReference type="GO" id="GO:0008146">
    <property type="term" value="F:sulfotransferase activity"/>
    <property type="evidence" value="ECO:0007669"/>
    <property type="project" value="InterPro"/>
</dbReference>
<dbReference type="EC" id="2.8.2.-" evidence="1"/>
<keyword evidence="2" id="KW-0472">Membrane</keyword>
<accession>C3XVV1</accession>
<evidence type="ECO:0000256" key="1">
    <source>
        <dbReference type="RuleBase" id="RU361155"/>
    </source>
</evidence>
<feature type="domain" description="Sulfotransferase" evidence="3">
    <location>
        <begin position="124"/>
        <end position="447"/>
    </location>
</feature>
<dbReference type="Pfam" id="PF00685">
    <property type="entry name" value="Sulfotransfer_1"/>
    <property type="match status" value="1"/>
</dbReference>
<proteinExistence type="inferred from homology"/>
<dbReference type="Gene3D" id="3.40.50.300">
    <property type="entry name" value="P-loop containing nucleotide triphosphate hydrolases"/>
    <property type="match status" value="1"/>
</dbReference>
<dbReference type="InterPro" id="IPR027417">
    <property type="entry name" value="P-loop_NTPase"/>
</dbReference>
<dbReference type="AlphaFoldDB" id="C3XVV1"/>
<keyword evidence="2" id="KW-0812">Transmembrane</keyword>
<protein>
    <recommendedName>
        <fullName evidence="1">Sulfotransferase</fullName>
        <ecNumber evidence="1">2.8.2.-</ecNumber>
    </recommendedName>
</protein>
<keyword evidence="2" id="KW-1133">Transmembrane helix</keyword>
<organism>
    <name type="scientific">Branchiostoma floridae</name>
    <name type="common">Florida lancelet</name>
    <name type="synonym">Amphioxus</name>
    <dbReference type="NCBI Taxonomy" id="7739"/>
    <lineage>
        <taxon>Eukaryota</taxon>
        <taxon>Metazoa</taxon>
        <taxon>Chordata</taxon>
        <taxon>Cephalochordata</taxon>
        <taxon>Leptocardii</taxon>
        <taxon>Amphioxiformes</taxon>
        <taxon>Branchiostomatidae</taxon>
        <taxon>Branchiostoma</taxon>
    </lineage>
</organism>